<sequence>MTSDGAENPRRSQIIEVATELFDRRGYHETTMQAIADGAGIRKASLYYYFRSKEDILVELHETLMTVVIRQHSDRLAAGRLGPPDLLRAMMRDVIGLMESHPGHLRIFFESYRALPLDVRESVSAQRSAYRRMVTDVLVAGQKEGEFADVDPEMAAIAVLSLMNWTYQWFRRSGPLTAEEVADRLWQMLLNGIAPR</sequence>
<reference evidence="7 8" key="1">
    <citation type="submission" date="2019-06" db="EMBL/GenBank/DDBJ databases">
        <title>Sequencing the genomes of 1000 actinobacteria strains.</title>
        <authorList>
            <person name="Klenk H.-P."/>
        </authorList>
    </citation>
    <scope>NUCLEOTIDE SEQUENCE [LARGE SCALE GENOMIC DNA]</scope>
    <source>
        <strain evidence="7 8">DSM 45301</strain>
    </source>
</reference>
<keyword evidence="8" id="KW-1185">Reference proteome</keyword>
<evidence type="ECO:0000313" key="7">
    <source>
        <dbReference type="EMBL" id="TQM01948.1"/>
    </source>
</evidence>
<evidence type="ECO:0000256" key="3">
    <source>
        <dbReference type="ARBA" id="ARBA00023125"/>
    </source>
</evidence>
<dbReference type="InterPro" id="IPR009057">
    <property type="entry name" value="Homeodomain-like_sf"/>
</dbReference>
<dbReference type="EMBL" id="VFPA01000008">
    <property type="protein sequence ID" value="TQM01948.1"/>
    <property type="molecule type" value="Genomic_DNA"/>
</dbReference>
<feature type="DNA-binding region" description="H-T-H motif" evidence="5">
    <location>
        <begin position="31"/>
        <end position="50"/>
    </location>
</feature>
<comment type="caution">
    <text evidence="7">The sequence shown here is derived from an EMBL/GenBank/DDBJ whole genome shotgun (WGS) entry which is preliminary data.</text>
</comment>
<dbReference type="RefSeq" id="WP_170231811.1">
    <property type="nucleotide sequence ID" value="NZ_VFPA01000008.1"/>
</dbReference>
<evidence type="ECO:0000256" key="1">
    <source>
        <dbReference type="ARBA" id="ARBA00022491"/>
    </source>
</evidence>
<dbReference type="GO" id="GO:0003700">
    <property type="term" value="F:DNA-binding transcription factor activity"/>
    <property type="evidence" value="ECO:0007669"/>
    <property type="project" value="TreeGrafter"/>
</dbReference>
<dbReference type="Pfam" id="PF00440">
    <property type="entry name" value="TetR_N"/>
    <property type="match status" value="1"/>
</dbReference>
<dbReference type="PANTHER" id="PTHR30055">
    <property type="entry name" value="HTH-TYPE TRANSCRIPTIONAL REGULATOR RUTR"/>
    <property type="match status" value="1"/>
</dbReference>
<evidence type="ECO:0000256" key="4">
    <source>
        <dbReference type="ARBA" id="ARBA00023163"/>
    </source>
</evidence>
<gene>
    <name evidence="7" type="ORF">FB558_8467</name>
</gene>
<evidence type="ECO:0000256" key="5">
    <source>
        <dbReference type="PROSITE-ProRule" id="PRU00335"/>
    </source>
</evidence>
<keyword evidence="4" id="KW-0804">Transcription</keyword>
<dbReference type="InterPro" id="IPR036271">
    <property type="entry name" value="Tet_transcr_reg_TetR-rel_C_sf"/>
</dbReference>
<dbReference type="Proteomes" id="UP000315677">
    <property type="component" value="Unassembled WGS sequence"/>
</dbReference>
<evidence type="ECO:0000256" key="2">
    <source>
        <dbReference type="ARBA" id="ARBA00023015"/>
    </source>
</evidence>
<keyword evidence="3 5" id="KW-0238">DNA-binding</keyword>
<dbReference type="Gene3D" id="1.10.10.60">
    <property type="entry name" value="Homeodomain-like"/>
    <property type="match status" value="1"/>
</dbReference>
<dbReference type="InterPro" id="IPR050109">
    <property type="entry name" value="HTH-type_TetR-like_transc_reg"/>
</dbReference>
<keyword evidence="2" id="KW-0805">Transcription regulation</keyword>
<organism evidence="7 8">
    <name type="scientific">Pseudonocardia kunmingensis</name>
    <dbReference type="NCBI Taxonomy" id="630975"/>
    <lineage>
        <taxon>Bacteria</taxon>
        <taxon>Bacillati</taxon>
        <taxon>Actinomycetota</taxon>
        <taxon>Actinomycetes</taxon>
        <taxon>Pseudonocardiales</taxon>
        <taxon>Pseudonocardiaceae</taxon>
        <taxon>Pseudonocardia</taxon>
    </lineage>
</organism>
<dbReference type="PRINTS" id="PR00455">
    <property type="entry name" value="HTHTETR"/>
</dbReference>
<evidence type="ECO:0000259" key="6">
    <source>
        <dbReference type="PROSITE" id="PS50977"/>
    </source>
</evidence>
<name>A0A543CYJ6_9PSEU</name>
<dbReference type="GO" id="GO:0000976">
    <property type="term" value="F:transcription cis-regulatory region binding"/>
    <property type="evidence" value="ECO:0007669"/>
    <property type="project" value="TreeGrafter"/>
</dbReference>
<feature type="domain" description="HTH tetR-type" evidence="6">
    <location>
        <begin position="8"/>
        <end position="68"/>
    </location>
</feature>
<evidence type="ECO:0000313" key="8">
    <source>
        <dbReference type="Proteomes" id="UP000315677"/>
    </source>
</evidence>
<dbReference type="Pfam" id="PF17932">
    <property type="entry name" value="TetR_C_24"/>
    <property type="match status" value="1"/>
</dbReference>
<protein>
    <submittedName>
        <fullName evidence="7">TetR family transcriptional regulator</fullName>
    </submittedName>
</protein>
<dbReference type="SUPFAM" id="SSF46689">
    <property type="entry name" value="Homeodomain-like"/>
    <property type="match status" value="1"/>
</dbReference>
<keyword evidence="1" id="KW-0678">Repressor</keyword>
<accession>A0A543CYJ6</accession>
<dbReference type="InterPro" id="IPR001647">
    <property type="entry name" value="HTH_TetR"/>
</dbReference>
<proteinExistence type="predicted"/>
<dbReference type="PROSITE" id="PS50977">
    <property type="entry name" value="HTH_TETR_2"/>
    <property type="match status" value="1"/>
</dbReference>
<dbReference type="SUPFAM" id="SSF48498">
    <property type="entry name" value="Tetracyclin repressor-like, C-terminal domain"/>
    <property type="match status" value="1"/>
</dbReference>
<dbReference type="PANTHER" id="PTHR30055:SF175">
    <property type="entry name" value="HTH-TYPE TRANSCRIPTIONAL REPRESSOR KSTR2"/>
    <property type="match status" value="1"/>
</dbReference>
<dbReference type="AlphaFoldDB" id="A0A543CYJ6"/>
<dbReference type="InterPro" id="IPR041490">
    <property type="entry name" value="KstR2_TetR_C"/>
</dbReference>
<dbReference type="Gene3D" id="1.10.357.10">
    <property type="entry name" value="Tetracycline Repressor, domain 2"/>
    <property type="match status" value="1"/>
</dbReference>